<keyword evidence="3" id="KW-1003">Cell membrane</keyword>
<dbReference type="Pfam" id="PF04239">
    <property type="entry name" value="DUF421"/>
    <property type="match status" value="1"/>
</dbReference>
<evidence type="ECO:0000256" key="2">
    <source>
        <dbReference type="ARBA" id="ARBA00006448"/>
    </source>
</evidence>
<keyword evidence="5" id="KW-1133">Transmembrane helix</keyword>
<dbReference type="PANTHER" id="PTHR34582:SF6">
    <property type="entry name" value="UPF0702 TRANSMEMBRANE PROTEIN YCAP"/>
    <property type="match status" value="1"/>
</dbReference>
<dbReference type="Gene3D" id="3.30.240.20">
    <property type="entry name" value="bsu07140 like domains"/>
    <property type="match status" value="1"/>
</dbReference>
<accession>A0ABP7E099</accession>
<evidence type="ECO:0000256" key="4">
    <source>
        <dbReference type="ARBA" id="ARBA00022692"/>
    </source>
</evidence>
<dbReference type="InterPro" id="IPR023090">
    <property type="entry name" value="UPF0702_alpha/beta_dom_sf"/>
</dbReference>
<dbReference type="EMBL" id="BAABCJ010000007">
    <property type="protein sequence ID" value="GAA3711824.1"/>
    <property type="molecule type" value="Genomic_DNA"/>
</dbReference>
<feature type="domain" description="YetF-like N-terminal transmembrane" evidence="8">
    <location>
        <begin position="12"/>
        <end position="74"/>
    </location>
</feature>
<evidence type="ECO:0000256" key="6">
    <source>
        <dbReference type="ARBA" id="ARBA00023136"/>
    </source>
</evidence>
<comment type="caution">
    <text evidence="9">The sequence shown here is derived from an EMBL/GenBank/DDBJ whole genome shotgun (WGS) entry which is preliminary data.</text>
</comment>
<reference evidence="10" key="1">
    <citation type="journal article" date="2019" name="Int. J. Syst. Evol. Microbiol.">
        <title>The Global Catalogue of Microorganisms (GCM) 10K type strain sequencing project: providing services to taxonomists for standard genome sequencing and annotation.</title>
        <authorList>
            <consortium name="The Broad Institute Genomics Platform"/>
            <consortium name="The Broad Institute Genome Sequencing Center for Infectious Disease"/>
            <person name="Wu L."/>
            <person name="Ma J."/>
        </authorList>
    </citation>
    <scope>NUCLEOTIDE SEQUENCE [LARGE SCALE GENOMIC DNA]</scope>
    <source>
        <strain evidence="10">JCM 16961</strain>
    </source>
</reference>
<comment type="similarity">
    <text evidence="2">Belongs to the UPF0702 family.</text>
</comment>
<organism evidence="9 10">
    <name type="scientific">Zhihengliuella alba</name>
    <dbReference type="NCBI Taxonomy" id="547018"/>
    <lineage>
        <taxon>Bacteria</taxon>
        <taxon>Bacillati</taxon>
        <taxon>Actinomycetota</taxon>
        <taxon>Actinomycetes</taxon>
        <taxon>Micrococcales</taxon>
        <taxon>Micrococcaceae</taxon>
        <taxon>Zhihengliuella</taxon>
    </lineage>
</organism>
<proteinExistence type="inferred from homology"/>
<dbReference type="InterPro" id="IPR007353">
    <property type="entry name" value="DUF421"/>
</dbReference>
<sequence length="153" mass="16917">MDAVLRALAIYLVLLLLFRLTGKRTMSQVTTFDFVLLLIVGEATQQALLGEDFSIVQAALVIATLIALSRFSDFLGWKFPKFGRVTESVPLILVQDGKVLEDVLAKEHLTADEIMDAARETQGLERMDQIKWAVLEQSGTISVVPRENAAPKS</sequence>
<evidence type="ECO:0000256" key="1">
    <source>
        <dbReference type="ARBA" id="ARBA00004651"/>
    </source>
</evidence>
<protein>
    <submittedName>
        <fullName evidence="9">DUF421 domain-containing protein</fullName>
    </submittedName>
</protein>
<keyword evidence="4" id="KW-0812">Transmembrane</keyword>
<keyword evidence="10" id="KW-1185">Reference proteome</keyword>
<keyword evidence="6" id="KW-0472">Membrane</keyword>
<comment type="subcellular location">
    <subcellularLocation>
        <location evidence="1">Cell membrane</location>
        <topology evidence="1">Multi-pass membrane protein</topology>
    </subcellularLocation>
</comment>
<feature type="domain" description="YetF C-terminal" evidence="7">
    <location>
        <begin position="78"/>
        <end position="148"/>
    </location>
</feature>
<evidence type="ECO:0000259" key="8">
    <source>
        <dbReference type="Pfam" id="PF20730"/>
    </source>
</evidence>
<evidence type="ECO:0000259" key="7">
    <source>
        <dbReference type="Pfam" id="PF04239"/>
    </source>
</evidence>
<gene>
    <name evidence="9" type="ORF">GCM10022377_26570</name>
</gene>
<name>A0ABP7E099_9MICC</name>
<evidence type="ECO:0000256" key="3">
    <source>
        <dbReference type="ARBA" id="ARBA00022475"/>
    </source>
</evidence>
<dbReference type="InterPro" id="IPR048454">
    <property type="entry name" value="YetF_N"/>
</dbReference>
<evidence type="ECO:0000256" key="5">
    <source>
        <dbReference type="ARBA" id="ARBA00022989"/>
    </source>
</evidence>
<dbReference type="RefSeq" id="WP_344885652.1">
    <property type="nucleotide sequence ID" value="NZ_BAABCJ010000007.1"/>
</dbReference>
<evidence type="ECO:0000313" key="10">
    <source>
        <dbReference type="Proteomes" id="UP001501536"/>
    </source>
</evidence>
<dbReference type="Proteomes" id="UP001501536">
    <property type="component" value="Unassembled WGS sequence"/>
</dbReference>
<evidence type="ECO:0000313" key="9">
    <source>
        <dbReference type="EMBL" id="GAA3711824.1"/>
    </source>
</evidence>
<dbReference type="Pfam" id="PF20730">
    <property type="entry name" value="YetF_N"/>
    <property type="match status" value="1"/>
</dbReference>
<dbReference type="PANTHER" id="PTHR34582">
    <property type="entry name" value="UPF0702 TRANSMEMBRANE PROTEIN YCAP"/>
    <property type="match status" value="1"/>
</dbReference>